<reference evidence="2 3" key="1">
    <citation type="submission" date="2023-07" db="EMBL/GenBank/DDBJ databases">
        <title>Sorghum-associated microbial communities from plants grown in Nebraska, USA.</title>
        <authorList>
            <person name="Schachtman D."/>
        </authorList>
    </citation>
    <scope>NUCLEOTIDE SEQUENCE [LARGE SCALE GENOMIC DNA]</scope>
    <source>
        <strain evidence="2 3">BE240</strain>
    </source>
</reference>
<keyword evidence="3" id="KW-1185">Reference proteome</keyword>
<proteinExistence type="predicted"/>
<organism evidence="2 3">
    <name type="scientific">Hydrogenophaga laconesensis</name>
    <dbReference type="NCBI Taxonomy" id="1805971"/>
    <lineage>
        <taxon>Bacteria</taxon>
        <taxon>Pseudomonadati</taxon>
        <taxon>Pseudomonadota</taxon>
        <taxon>Betaproteobacteria</taxon>
        <taxon>Burkholderiales</taxon>
        <taxon>Comamonadaceae</taxon>
        <taxon>Hydrogenophaga</taxon>
    </lineage>
</organism>
<accession>A0ABU1V919</accession>
<feature type="region of interest" description="Disordered" evidence="1">
    <location>
        <begin position="42"/>
        <end position="67"/>
    </location>
</feature>
<comment type="caution">
    <text evidence="2">The sequence shown here is derived from an EMBL/GenBank/DDBJ whole genome shotgun (WGS) entry which is preliminary data.</text>
</comment>
<dbReference type="Proteomes" id="UP001265550">
    <property type="component" value="Unassembled WGS sequence"/>
</dbReference>
<evidence type="ECO:0000256" key="1">
    <source>
        <dbReference type="SAM" id="MobiDB-lite"/>
    </source>
</evidence>
<gene>
    <name evidence="2" type="ORF">J2X09_001680</name>
</gene>
<protein>
    <submittedName>
        <fullName evidence="2">Uncharacterized protein</fullName>
    </submittedName>
</protein>
<sequence length="67" mass="8174">MRPQGIDVYRRKHAVNLFNFVKFVNTKRQHQEPLTAIKWNLDRFNPPHSRPAQRARHSRKPHHPRCR</sequence>
<evidence type="ECO:0000313" key="2">
    <source>
        <dbReference type="EMBL" id="MDR7093948.1"/>
    </source>
</evidence>
<evidence type="ECO:0000313" key="3">
    <source>
        <dbReference type="Proteomes" id="UP001265550"/>
    </source>
</evidence>
<dbReference type="EMBL" id="JAVDWE010000003">
    <property type="protein sequence ID" value="MDR7093948.1"/>
    <property type="molecule type" value="Genomic_DNA"/>
</dbReference>
<name>A0ABU1V919_9BURK</name>
<feature type="compositionally biased region" description="Basic residues" evidence="1">
    <location>
        <begin position="51"/>
        <end position="67"/>
    </location>
</feature>